<keyword evidence="5" id="KW-0326">Glycosidase</keyword>
<dbReference type="SUPFAM" id="SSF75005">
    <property type="entry name" value="Arabinanase/levansucrase/invertase"/>
    <property type="match status" value="2"/>
</dbReference>
<dbReference type="Gene3D" id="2.115.10.20">
    <property type="entry name" value="Glycosyl hydrolase domain, family 43"/>
    <property type="match status" value="2"/>
</dbReference>
<evidence type="ECO:0000256" key="1">
    <source>
        <dbReference type="ARBA" id="ARBA00009865"/>
    </source>
</evidence>
<keyword evidence="4" id="KW-0119">Carbohydrate metabolism</keyword>
<evidence type="ECO:0000313" key="7">
    <source>
        <dbReference type="EMBL" id="MBO9200802.1"/>
    </source>
</evidence>
<accession>A0ABS3YT87</accession>
<dbReference type="CDD" id="cd08991">
    <property type="entry name" value="GH43_HoAraf43-like"/>
    <property type="match status" value="2"/>
</dbReference>
<evidence type="ECO:0000256" key="3">
    <source>
        <dbReference type="ARBA" id="ARBA00022801"/>
    </source>
</evidence>
<evidence type="ECO:0000256" key="5">
    <source>
        <dbReference type="ARBA" id="ARBA00023295"/>
    </source>
</evidence>
<sequence length="658" mass="73511">MHKIVLLSLFCFLLGNVNAQDAGTYSNPLNVQFGDPYILRTTGGKYYMYGTGAGAENGFVAYSSGDLINWKREGQVYYGNNKNGWGENSYWAPEVYERNGKYYLFYSAQWKVNPGKDLENFKIGVAVADQPTGPFVDLQDKPVFDPGYPIIDANVLFAEDGRTYLYYSRCCYKHPVESEVASWAREKGWFNEVEESWVYGVEMKPDFSGVIGEPVLLLRPPVKMKDPQATWESQSVISKEVNRRWTEGSCIFKKGDTYYMMYSANYFGGKNYAVGYATAKNPLGPFTKAANNPVLQKNTATGGIVTGTGHNSVTYAPDGKTMLCVYHGRTSKTGDERVVFIDKMKIAKDGILTVEGPTTGQQQLATTTNPLLADPTLFYNEGKYYLYGTVGKNSDSGFKAYSSVDKIAWKEEGYVLRKGESYGTKGFWAPQIFKYQGKFYMAYTANEHIAIASANSPLGPFTQKEQKPLEAPVRMIDPYVYFDPSGKIYLYHVRLQNGNRIFVAELGKDLSAIDTATVKECISASQAWEDTKKVPWKVTEGPTVIKQDGLYYMTYSANDFRNPDYAIGYATAASPIGPWTKSNSNPIISRKNIGINGTGHGDILLDTNGKMLYVFHVHFSDTQVAPRRTAIIAFQFKKGKNKAAELMALPNTFRLLNE</sequence>
<dbReference type="PANTHER" id="PTHR43772">
    <property type="entry name" value="ENDO-1,4-BETA-XYLANASE"/>
    <property type="match status" value="1"/>
</dbReference>
<dbReference type="InterPro" id="IPR023296">
    <property type="entry name" value="Glyco_hydro_beta-prop_sf"/>
</dbReference>
<dbReference type="GO" id="GO:0016787">
    <property type="term" value="F:hydrolase activity"/>
    <property type="evidence" value="ECO:0007669"/>
    <property type="project" value="UniProtKB-KW"/>
</dbReference>
<name>A0ABS3YT87_9BACT</name>
<comment type="similarity">
    <text evidence="1">Belongs to the glycosyl hydrolase 43 family.</text>
</comment>
<evidence type="ECO:0000256" key="2">
    <source>
        <dbReference type="ARBA" id="ARBA00022651"/>
    </source>
</evidence>
<proteinExistence type="inferred from homology"/>
<evidence type="ECO:0000256" key="6">
    <source>
        <dbReference type="SAM" id="SignalP"/>
    </source>
</evidence>
<dbReference type="Pfam" id="PF04616">
    <property type="entry name" value="Glyco_hydro_43"/>
    <property type="match status" value="2"/>
</dbReference>
<keyword evidence="3 7" id="KW-0378">Hydrolase</keyword>
<evidence type="ECO:0000256" key="4">
    <source>
        <dbReference type="ARBA" id="ARBA00023277"/>
    </source>
</evidence>
<dbReference type="InterPro" id="IPR006710">
    <property type="entry name" value="Glyco_hydro_43"/>
</dbReference>
<dbReference type="PANTHER" id="PTHR43772:SF2">
    <property type="entry name" value="PUTATIVE (AFU_ORTHOLOGUE AFUA_2G04480)-RELATED"/>
    <property type="match status" value="1"/>
</dbReference>
<reference evidence="7 8" key="1">
    <citation type="submission" date="2021-03" db="EMBL/GenBank/DDBJ databases">
        <title>Assistant Professor.</title>
        <authorList>
            <person name="Huq M.A."/>
        </authorList>
    </citation>
    <scope>NUCLEOTIDE SEQUENCE [LARGE SCALE GENOMIC DNA]</scope>
    <source>
        <strain evidence="7 8">MAH-29</strain>
    </source>
</reference>
<dbReference type="RefSeq" id="WP_209138839.1">
    <property type="nucleotide sequence ID" value="NZ_JAGHKO010000001.1"/>
</dbReference>
<organism evidence="7 8">
    <name type="scientific">Niastella soli</name>
    <dbReference type="NCBI Taxonomy" id="2821487"/>
    <lineage>
        <taxon>Bacteria</taxon>
        <taxon>Pseudomonadati</taxon>
        <taxon>Bacteroidota</taxon>
        <taxon>Chitinophagia</taxon>
        <taxon>Chitinophagales</taxon>
        <taxon>Chitinophagaceae</taxon>
        <taxon>Niastella</taxon>
    </lineage>
</organism>
<gene>
    <name evidence="7" type="ORF">J7I42_11050</name>
</gene>
<keyword evidence="2" id="KW-0858">Xylan degradation</keyword>
<keyword evidence="8" id="KW-1185">Reference proteome</keyword>
<evidence type="ECO:0000313" key="8">
    <source>
        <dbReference type="Proteomes" id="UP000677244"/>
    </source>
</evidence>
<keyword evidence="2" id="KW-0624">Polysaccharide degradation</keyword>
<feature type="signal peptide" evidence="6">
    <location>
        <begin position="1"/>
        <end position="19"/>
    </location>
</feature>
<dbReference type="Proteomes" id="UP000677244">
    <property type="component" value="Unassembled WGS sequence"/>
</dbReference>
<dbReference type="InterPro" id="IPR052176">
    <property type="entry name" value="Glycosyl_Hydrlase_43_Enz"/>
</dbReference>
<protein>
    <submittedName>
        <fullName evidence="7">Glycoside hydrolase family 43 protein</fullName>
    </submittedName>
</protein>
<feature type="chain" id="PRO_5045443194" evidence="6">
    <location>
        <begin position="20"/>
        <end position="658"/>
    </location>
</feature>
<dbReference type="EMBL" id="JAGHKO010000001">
    <property type="protein sequence ID" value="MBO9200802.1"/>
    <property type="molecule type" value="Genomic_DNA"/>
</dbReference>
<keyword evidence="6" id="KW-0732">Signal</keyword>
<comment type="caution">
    <text evidence="7">The sequence shown here is derived from an EMBL/GenBank/DDBJ whole genome shotgun (WGS) entry which is preliminary data.</text>
</comment>